<proteinExistence type="predicted"/>
<evidence type="ECO:0008006" key="3">
    <source>
        <dbReference type="Google" id="ProtNLM"/>
    </source>
</evidence>
<sequence>MRHILILLFACIILSCADRSSETINYYPNKDFYKNEKLVGINLEEEYSNITSLMNRINQIYNKDSIPYIDFNIKDLKVNLVISQNPYGLISERNLLEITKDSIKGCHNVSIEKLDSILPEYYYNPREQLCNPVNPKRAAIDVSLKPKENIETLKALLSKIILNFDKIRVKKNDTLDLYVTINYYNSILPPPPPPPEILKKAPE</sequence>
<dbReference type="OrthoDB" id="1202716at2"/>
<gene>
    <name evidence="1" type="ORF">DSM00_2201</name>
</gene>
<dbReference type="AlphaFoldDB" id="A0A4Q0P7L9"/>
<dbReference type="PROSITE" id="PS51257">
    <property type="entry name" value="PROKAR_LIPOPROTEIN"/>
    <property type="match status" value="1"/>
</dbReference>
<dbReference type="EMBL" id="QOVM01000004">
    <property type="protein sequence ID" value="RXG22136.1"/>
    <property type="molecule type" value="Genomic_DNA"/>
</dbReference>
<name>A0A4Q0P7L9_9FLAO</name>
<reference evidence="1 2" key="1">
    <citation type="submission" date="2018-07" db="EMBL/GenBank/DDBJ databases">
        <title>Leeuwenhoekiella genomics.</title>
        <authorList>
            <person name="Tahon G."/>
            <person name="Willems A."/>
        </authorList>
    </citation>
    <scope>NUCLEOTIDE SEQUENCE [LARGE SCALE GENOMIC DNA]</scope>
    <source>
        <strain evidence="1 2">LMG 22550</strain>
    </source>
</reference>
<protein>
    <recommendedName>
        <fullName evidence="3">Lipoprotein</fullName>
    </recommendedName>
</protein>
<evidence type="ECO:0000313" key="2">
    <source>
        <dbReference type="Proteomes" id="UP000289238"/>
    </source>
</evidence>
<accession>A0A4Q0P7L9</accession>
<keyword evidence="2" id="KW-1185">Reference proteome</keyword>
<organism evidence="1 2">
    <name type="scientific">Leeuwenhoekiella aequorea</name>
    <dbReference type="NCBI Taxonomy" id="283736"/>
    <lineage>
        <taxon>Bacteria</taxon>
        <taxon>Pseudomonadati</taxon>
        <taxon>Bacteroidota</taxon>
        <taxon>Flavobacteriia</taxon>
        <taxon>Flavobacteriales</taxon>
        <taxon>Flavobacteriaceae</taxon>
        <taxon>Leeuwenhoekiella</taxon>
    </lineage>
</organism>
<comment type="caution">
    <text evidence="1">The sequence shown here is derived from an EMBL/GenBank/DDBJ whole genome shotgun (WGS) entry which is preliminary data.</text>
</comment>
<evidence type="ECO:0000313" key="1">
    <source>
        <dbReference type="EMBL" id="RXG22136.1"/>
    </source>
</evidence>
<dbReference type="RefSeq" id="WP_128758031.1">
    <property type="nucleotide sequence ID" value="NZ_QOVM01000004.1"/>
</dbReference>
<dbReference type="Proteomes" id="UP000289238">
    <property type="component" value="Unassembled WGS sequence"/>
</dbReference>